<keyword evidence="2" id="KW-0560">Oxidoreductase</keyword>
<dbReference type="EMBL" id="LUEZ02000041">
    <property type="protein sequence ID" value="RDB25510.1"/>
    <property type="molecule type" value="Genomic_DNA"/>
</dbReference>
<protein>
    <submittedName>
        <fullName evidence="3">5'-hydroxyaverantin dehydrogenase</fullName>
    </submittedName>
</protein>
<keyword evidence="4" id="KW-1185">Reference proteome</keyword>
<organism evidence="3 4">
    <name type="scientific">Hypsizygus marmoreus</name>
    <name type="common">White beech mushroom</name>
    <name type="synonym">Agaricus marmoreus</name>
    <dbReference type="NCBI Taxonomy" id="39966"/>
    <lineage>
        <taxon>Eukaryota</taxon>
        <taxon>Fungi</taxon>
        <taxon>Dikarya</taxon>
        <taxon>Basidiomycota</taxon>
        <taxon>Agaricomycotina</taxon>
        <taxon>Agaricomycetes</taxon>
        <taxon>Agaricomycetidae</taxon>
        <taxon>Agaricales</taxon>
        <taxon>Tricholomatineae</taxon>
        <taxon>Lyophyllaceae</taxon>
        <taxon>Hypsizygus</taxon>
    </lineage>
</organism>
<evidence type="ECO:0000256" key="1">
    <source>
        <dbReference type="ARBA" id="ARBA00006484"/>
    </source>
</evidence>
<gene>
    <name evidence="3" type="primary">adhA_1</name>
    <name evidence="3" type="ORF">Hypma_007517</name>
</gene>
<dbReference type="OrthoDB" id="5371740at2759"/>
<dbReference type="SUPFAM" id="SSF51735">
    <property type="entry name" value="NAD(P)-binding Rossmann-fold domains"/>
    <property type="match status" value="1"/>
</dbReference>
<evidence type="ECO:0000256" key="2">
    <source>
        <dbReference type="ARBA" id="ARBA00023002"/>
    </source>
</evidence>
<evidence type="ECO:0000313" key="3">
    <source>
        <dbReference type="EMBL" id="RDB25510.1"/>
    </source>
</evidence>
<evidence type="ECO:0000313" key="4">
    <source>
        <dbReference type="Proteomes" id="UP000076154"/>
    </source>
</evidence>
<accession>A0A369JW95</accession>
<dbReference type="PRINTS" id="PR00081">
    <property type="entry name" value="GDHRDH"/>
</dbReference>
<reference evidence="3" key="1">
    <citation type="submission" date="2018-04" db="EMBL/GenBank/DDBJ databases">
        <title>Whole genome sequencing of Hypsizygus marmoreus.</title>
        <authorList>
            <person name="Choi I.-G."/>
            <person name="Min B."/>
            <person name="Kim J.-G."/>
            <person name="Kim S."/>
            <person name="Oh Y.-L."/>
            <person name="Kong W.-S."/>
            <person name="Park H."/>
            <person name="Jeong J."/>
            <person name="Song E.-S."/>
        </authorList>
    </citation>
    <scope>NUCLEOTIDE SEQUENCE [LARGE SCALE GENOMIC DNA]</scope>
    <source>
        <strain evidence="3">51987-8</strain>
    </source>
</reference>
<sequence length="338" mass="36205">MTTISDEKLYEHAHRLKGKVVLITGAANGIGKETALRCASYGAKIVIGDTDVAGAEKTVKDIKTAGGEAVFLKCNVTVYEDQIALFEVAMAMYGAVDVVIPNAGVSESGTFDFVAFSDGKPVKPDLKTMDVNLVGAIYTAHLAQHYLEVNREPGSLKSLVIIASMSSWLGFPGGAIYTASKHALLGLMRCLWPMFKTRDTRIATVHPFFADTGIVPPSMRLFLAGIQLAPVPRIAGAIVHAATNPDPETSGVPYLLANNGSVLMLPREELKLGVYELIDRRVNMMVGGIAGITYYSKVTTDLVRVVAPPLVVAGLGISAVKLGWTHRELVLGYLHKLL</sequence>
<dbReference type="InParanoid" id="A0A369JW95"/>
<dbReference type="Gene3D" id="3.40.50.720">
    <property type="entry name" value="NAD(P)-binding Rossmann-like Domain"/>
    <property type="match status" value="1"/>
</dbReference>
<dbReference type="STRING" id="39966.A0A369JW95"/>
<comment type="caution">
    <text evidence="3">The sequence shown here is derived from an EMBL/GenBank/DDBJ whole genome shotgun (WGS) entry which is preliminary data.</text>
</comment>
<dbReference type="GO" id="GO:0005737">
    <property type="term" value="C:cytoplasm"/>
    <property type="evidence" value="ECO:0007669"/>
    <property type="project" value="TreeGrafter"/>
</dbReference>
<name>A0A369JW95_HYPMA</name>
<dbReference type="InterPro" id="IPR036291">
    <property type="entry name" value="NAD(P)-bd_dom_sf"/>
</dbReference>
<dbReference type="GO" id="GO:0016616">
    <property type="term" value="F:oxidoreductase activity, acting on the CH-OH group of donors, NAD or NADP as acceptor"/>
    <property type="evidence" value="ECO:0007669"/>
    <property type="project" value="TreeGrafter"/>
</dbReference>
<dbReference type="InterPro" id="IPR002347">
    <property type="entry name" value="SDR_fam"/>
</dbReference>
<dbReference type="Proteomes" id="UP000076154">
    <property type="component" value="Unassembled WGS sequence"/>
</dbReference>
<dbReference type="PANTHER" id="PTHR44229">
    <property type="entry name" value="15-HYDROXYPROSTAGLANDIN DEHYDROGENASE [NAD(+)]"/>
    <property type="match status" value="1"/>
</dbReference>
<proteinExistence type="inferred from homology"/>
<dbReference type="PANTHER" id="PTHR44229:SF4">
    <property type="entry name" value="15-HYDROXYPROSTAGLANDIN DEHYDROGENASE [NAD(+)]"/>
    <property type="match status" value="1"/>
</dbReference>
<comment type="similarity">
    <text evidence="1">Belongs to the short-chain dehydrogenases/reductases (SDR) family.</text>
</comment>
<dbReference type="AlphaFoldDB" id="A0A369JW95"/>
<dbReference type="Pfam" id="PF00106">
    <property type="entry name" value="adh_short"/>
    <property type="match status" value="1"/>
</dbReference>